<evidence type="ECO:0000259" key="11">
    <source>
        <dbReference type="PROSITE" id="PS50893"/>
    </source>
</evidence>
<sequence>MSHLSLCAKGISYSYPSGTEPLAGATIDIPPASRVAILGANGSGKTTLLKILAGSLEPTSGTVEVDGVPLRHTRRGLRRHRQDVQLVLQDPDDQLFSADVAHDVAFGPANLGLNRSEISERVAEALDLLSIEPLADRPTHELSYGERKRVTIAGAMAMRPCVLLLDEPSAGLDPAGVEEMFQALDKLEKNHTTVVLSTHDTALAYEWADSVAVVHGGAVRQGPPDEILRDGNVMTAARLRPPWLIELWDRLHAREVELPRSVPRNTDECAQHIAELLQSRNTAWQLQFTPEGAGPVSSPVDPVLAHRFSSHSG</sequence>
<comment type="function">
    <text evidence="9">Probably part of an ABC transporter complex. Responsible for energy coupling to the transport system.</text>
</comment>
<dbReference type="InterPro" id="IPR017871">
    <property type="entry name" value="ABC_transporter-like_CS"/>
</dbReference>
<reference evidence="12" key="1">
    <citation type="submission" date="2022-09" db="EMBL/GenBank/DDBJ databases">
        <title>The genome sequence of Rhodococcus aetherivorans N1.</title>
        <authorList>
            <person name="Jiang W."/>
        </authorList>
    </citation>
    <scope>NUCLEOTIDE SEQUENCE</scope>
    <source>
        <strain evidence="12">N1</strain>
        <plasmid evidence="12">pN1</plasmid>
    </source>
</reference>
<geneLocation type="plasmid" evidence="12 13">
    <name>pN1</name>
</geneLocation>
<keyword evidence="8 10" id="KW-0472">Membrane</keyword>
<dbReference type="Proteomes" id="UP001163947">
    <property type="component" value="Plasmid pN1"/>
</dbReference>
<comment type="function">
    <text evidence="10">Part of an ABC transporter complex. Responsible for energy coupling to the transport system.</text>
</comment>
<dbReference type="AlphaFoldDB" id="A0AA46PLE4"/>
<dbReference type="EMBL" id="CP106984">
    <property type="protein sequence ID" value="UYF97392.1"/>
    <property type="molecule type" value="Genomic_DNA"/>
</dbReference>
<comment type="subcellular location">
    <subcellularLocation>
        <location evidence="1 10">Cell membrane</location>
        <topology evidence="1 10">Peripheral membrane protein</topology>
    </subcellularLocation>
</comment>
<dbReference type="InterPro" id="IPR003593">
    <property type="entry name" value="AAA+_ATPase"/>
</dbReference>
<evidence type="ECO:0000256" key="8">
    <source>
        <dbReference type="ARBA" id="ARBA00023136"/>
    </source>
</evidence>
<dbReference type="GO" id="GO:0042626">
    <property type="term" value="F:ATPase-coupled transmembrane transporter activity"/>
    <property type="evidence" value="ECO:0007669"/>
    <property type="project" value="TreeGrafter"/>
</dbReference>
<proteinExistence type="inferred from homology"/>
<protein>
    <recommendedName>
        <fullName evidence="10">ABC transporter ATP-binding protein</fullName>
    </recommendedName>
</protein>
<dbReference type="RefSeq" id="WP_232512537.1">
    <property type="nucleotide sequence ID" value="NZ_CP106984.1"/>
</dbReference>
<feature type="domain" description="ABC transporter" evidence="11">
    <location>
        <begin position="6"/>
        <end position="241"/>
    </location>
</feature>
<evidence type="ECO:0000256" key="4">
    <source>
        <dbReference type="ARBA" id="ARBA00022475"/>
    </source>
</evidence>
<dbReference type="GeneID" id="83624656"/>
<dbReference type="InterPro" id="IPR050095">
    <property type="entry name" value="ECF_ABC_transporter_ATP-bd"/>
</dbReference>
<dbReference type="GO" id="GO:0016887">
    <property type="term" value="F:ATP hydrolysis activity"/>
    <property type="evidence" value="ECO:0007669"/>
    <property type="project" value="InterPro"/>
</dbReference>
<keyword evidence="7" id="KW-1278">Translocase</keyword>
<keyword evidence="6 10" id="KW-0067">ATP-binding</keyword>
<dbReference type="SUPFAM" id="SSF52540">
    <property type="entry name" value="P-loop containing nucleoside triphosphate hydrolases"/>
    <property type="match status" value="1"/>
</dbReference>
<dbReference type="CDD" id="cd03225">
    <property type="entry name" value="ABC_cobalt_CbiO_domain1"/>
    <property type="match status" value="1"/>
</dbReference>
<gene>
    <name evidence="12" type="ORF">OCS65_29545</name>
</gene>
<organism evidence="12 13">
    <name type="scientific">Rhodococcus aetherivorans</name>
    <dbReference type="NCBI Taxonomy" id="191292"/>
    <lineage>
        <taxon>Bacteria</taxon>
        <taxon>Bacillati</taxon>
        <taxon>Actinomycetota</taxon>
        <taxon>Actinomycetes</taxon>
        <taxon>Mycobacteriales</taxon>
        <taxon>Nocardiaceae</taxon>
        <taxon>Rhodococcus</taxon>
    </lineage>
</organism>
<dbReference type="FunFam" id="3.40.50.300:FF:000224">
    <property type="entry name" value="Energy-coupling factor transporter ATP-binding protein EcfA"/>
    <property type="match status" value="1"/>
</dbReference>
<dbReference type="Gene3D" id="3.40.50.300">
    <property type="entry name" value="P-loop containing nucleotide triphosphate hydrolases"/>
    <property type="match status" value="1"/>
</dbReference>
<dbReference type="InterPro" id="IPR015856">
    <property type="entry name" value="ABC_transpr_CbiO/EcfA_su"/>
</dbReference>
<dbReference type="InterPro" id="IPR005876">
    <property type="entry name" value="Co_trans_ATP-bd"/>
</dbReference>
<evidence type="ECO:0000256" key="2">
    <source>
        <dbReference type="ARBA" id="ARBA00005417"/>
    </source>
</evidence>
<dbReference type="NCBIfam" id="TIGR01166">
    <property type="entry name" value="cbiO"/>
    <property type="match status" value="1"/>
</dbReference>
<dbReference type="InterPro" id="IPR027417">
    <property type="entry name" value="P-loop_NTPase"/>
</dbReference>
<evidence type="ECO:0000256" key="3">
    <source>
        <dbReference type="ARBA" id="ARBA00022448"/>
    </source>
</evidence>
<evidence type="ECO:0000256" key="10">
    <source>
        <dbReference type="RuleBase" id="RU364103"/>
    </source>
</evidence>
<dbReference type="GO" id="GO:0006824">
    <property type="term" value="P:cobalt ion transport"/>
    <property type="evidence" value="ECO:0007669"/>
    <property type="project" value="InterPro"/>
</dbReference>
<name>A0AA46PLE4_9NOCA</name>
<keyword evidence="3 10" id="KW-0813">Transport</keyword>
<keyword evidence="5 10" id="KW-0547">Nucleotide-binding</keyword>
<evidence type="ECO:0000313" key="12">
    <source>
        <dbReference type="EMBL" id="UYF97392.1"/>
    </source>
</evidence>
<evidence type="ECO:0000256" key="5">
    <source>
        <dbReference type="ARBA" id="ARBA00022741"/>
    </source>
</evidence>
<dbReference type="GO" id="GO:0043190">
    <property type="term" value="C:ATP-binding cassette (ABC) transporter complex"/>
    <property type="evidence" value="ECO:0007669"/>
    <property type="project" value="TreeGrafter"/>
</dbReference>
<keyword evidence="4 10" id="KW-1003">Cell membrane</keyword>
<evidence type="ECO:0000256" key="9">
    <source>
        <dbReference type="ARBA" id="ARBA00025157"/>
    </source>
</evidence>
<dbReference type="PROSITE" id="PS50893">
    <property type="entry name" value="ABC_TRANSPORTER_2"/>
    <property type="match status" value="1"/>
</dbReference>
<keyword evidence="12" id="KW-0614">Plasmid</keyword>
<accession>A0AA46PLE4</accession>
<evidence type="ECO:0000256" key="1">
    <source>
        <dbReference type="ARBA" id="ARBA00004202"/>
    </source>
</evidence>
<evidence type="ECO:0000256" key="6">
    <source>
        <dbReference type="ARBA" id="ARBA00022840"/>
    </source>
</evidence>
<dbReference type="SMART" id="SM00382">
    <property type="entry name" value="AAA"/>
    <property type="match status" value="1"/>
</dbReference>
<dbReference type="GO" id="GO:0005524">
    <property type="term" value="F:ATP binding"/>
    <property type="evidence" value="ECO:0007669"/>
    <property type="project" value="UniProtKB-UniRule"/>
</dbReference>
<dbReference type="PANTHER" id="PTHR43553:SF24">
    <property type="entry name" value="ENERGY-COUPLING FACTOR TRANSPORTER ATP-BINDING PROTEIN ECFA1"/>
    <property type="match status" value="1"/>
</dbReference>
<dbReference type="PANTHER" id="PTHR43553">
    <property type="entry name" value="HEAVY METAL TRANSPORTER"/>
    <property type="match status" value="1"/>
</dbReference>
<dbReference type="PROSITE" id="PS00211">
    <property type="entry name" value="ABC_TRANSPORTER_1"/>
    <property type="match status" value="1"/>
</dbReference>
<dbReference type="InterPro" id="IPR003439">
    <property type="entry name" value="ABC_transporter-like_ATP-bd"/>
</dbReference>
<evidence type="ECO:0000313" key="13">
    <source>
        <dbReference type="Proteomes" id="UP001163947"/>
    </source>
</evidence>
<evidence type="ECO:0000256" key="7">
    <source>
        <dbReference type="ARBA" id="ARBA00022967"/>
    </source>
</evidence>
<comment type="similarity">
    <text evidence="2 10">Belongs to the ABC transporter superfamily.</text>
</comment>
<dbReference type="Pfam" id="PF00005">
    <property type="entry name" value="ABC_tran"/>
    <property type="match status" value="1"/>
</dbReference>